<reference evidence="2 3" key="1">
    <citation type="submission" date="2019-05" db="EMBL/GenBank/DDBJ databases">
        <title>Another draft genome of Portunus trituberculatus and its Hox gene families provides insights of decapod evolution.</title>
        <authorList>
            <person name="Jeong J.-H."/>
            <person name="Song I."/>
            <person name="Kim S."/>
            <person name="Choi T."/>
            <person name="Kim D."/>
            <person name="Ryu S."/>
            <person name="Kim W."/>
        </authorList>
    </citation>
    <scope>NUCLEOTIDE SEQUENCE [LARGE SCALE GENOMIC DNA]</scope>
    <source>
        <tissue evidence="2">Muscle</tissue>
    </source>
</reference>
<evidence type="ECO:0000256" key="1">
    <source>
        <dbReference type="SAM" id="MobiDB-lite"/>
    </source>
</evidence>
<gene>
    <name evidence="2" type="ORF">E2C01_035595</name>
</gene>
<dbReference type="EMBL" id="VSRR010005263">
    <property type="protein sequence ID" value="MPC41984.1"/>
    <property type="molecule type" value="Genomic_DNA"/>
</dbReference>
<evidence type="ECO:0000313" key="3">
    <source>
        <dbReference type="Proteomes" id="UP000324222"/>
    </source>
</evidence>
<keyword evidence="3" id="KW-1185">Reference proteome</keyword>
<accession>A0A5B7FBX0</accession>
<protein>
    <submittedName>
        <fullName evidence="2">Uncharacterized protein</fullName>
    </submittedName>
</protein>
<proteinExistence type="predicted"/>
<dbReference type="AlphaFoldDB" id="A0A5B7FBX0"/>
<sequence length="103" mass="11458">MQEIYLCGFRCAHSHGNTSLALSASARLHRSKQAPRETGQRQRHVPPTQGCLRIANLENYCLNPSKSNKSVTLLRMTINLPGSLDSCCVNRRVSEAVIPKQIQ</sequence>
<name>A0A5B7FBX0_PORTR</name>
<comment type="caution">
    <text evidence="2">The sequence shown here is derived from an EMBL/GenBank/DDBJ whole genome shotgun (WGS) entry which is preliminary data.</text>
</comment>
<evidence type="ECO:0000313" key="2">
    <source>
        <dbReference type="EMBL" id="MPC41984.1"/>
    </source>
</evidence>
<feature type="region of interest" description="Disordered" evidence="1">
    <location>
        <begin position="27"/>
        <end position="46"/>
    </location>
</feature>
<dbReference type="Proteomes" id="UP000324222">
    <property type="component" value="Unassembled WGS sequence"/>
</dbReference>
<organism evidence="2 3">
    <name type="scientific">Portunus trituberculatus</name>
    <name type="common">Swimming crab</name>
    <name type="synonym">Neptunus trituberculatus</name>
    <dbReference type="NCBI Taxonomy" id="210409"/>
    <lineage>
        <taxon>Eukaryota</taxon>
        <taxon>Metazoa</taxon>
        <taxon>Ecdysozoa</taxon>
        <taxon>Arthropoda</taxon>
        <taxon>Crustacea</taxon>
        <taxon>Multicrustacea</taxon>
        <taxon>Malacostraca</taxon>
        <taxon>Eumalacostraca</taxon>
        <taxon>Eucarida</taxon>
        <taxon>Decapoda</taxon>
        <taxon>Pleocyemata</taxon>
        <taxon>Brachyura</taxon>
        <taxon>Eubrachyura</taxon>
        <taxon>Portunoidea</taxon>
        <taxon>Portunidae</taxon>
        <taxon>Portuninae</taxon>
        <taxon>Portunus</taxon>
    </lineage>
</organism>